<feature type="transmembrane region" description="Helical" evidence="1">
    <location>
        <begin position="46"/>
        <end position="63"/>
    </location>
</feature>
<evidence type="ECO:0000256" key="1">
    <source>
        <dbReference type="SAM" id="Phobius"/>
    </source>
</evidence>
<keyword evidence="1" id="KW-0472">Membrane</keyword>
<keyword evidence="3" id="KW-1185">Reference proteome</keyword>
<keyword evidence="1" id="KW-0812">Transmembrane</keyword>
<dbReference type="OrthoDB" id="4794476at2"/>
<gene>
    <name evidence="2" type="ORF">A6F49_16345</name>
</gene>
<reference evidence="2 3" key="1">
    <citation type="submission" date="2016-04" db="EMBL/GenBank/DDBJ databases">
        <title>First whole genome shotgun sequence of the bacterium Enteractinococcus sp. strain UASWS1574.</title>
        <authorList>
            <person name="Crovadore J."/>
            <person name="Chablais R."/>
            <person name="Lefort F."/>
        </authorList>
    </citation>
    <scope>NUCLEOTIDE SEQUENCE [LARGE SCALE GENOMIC DNA]</scope>
    <source>
        <strain evidence="2 3">UASWS1574</strain>
    </source>
</reference>
<evidence type="ECO:0000313" key="3">
    <source>
        <dbReference type="Proteomes" id="UP000078292"/>
    </source>
</evidence>
<protein>
    <submittedName>
        <fullName evidence="2">Uncharacterized protein</fullName>
    </submittedName>
</protein>
<name>A0A1B7LWK6_9MICC</name>
<dbReference type="EMBL" id="LXEY01000022">
    <property type="protein sequence ID" value="OAV59416.1"/>
    <property type="molecule type" value="Genomic_DNA"/>
</dbReference>
<organism evidence="2 3">
    <name type="scientific">Enteractinococcus helveticum</name>
    <dbReference type="NCBI Taxonomy" id="1837282"/>
    <lineage>
        <taxon>Bacteria</taxon>
        <taxon>Bacillati</taxon>
        <taxon>Actinomycetota</taxon>
        <taxon>Actinomycetes</taxon>
        <taxon>Micrococcales</taxon>
        <taxon>Micrococcaceae</taxon>
    </lineage>
</organism>
<dbReference type="Proteomes" id="UP000078292">
    <property type="component" value="Unassembled WGS sequence"/>
</dbReference>
<proteinExistence type="predicted"/>
<accession>A0A1B7LWK6</accession>
<sequence length="65" mass="6690">MASNHNRSVGAFFAGVFMVNSLGHFATAIAGKQHLTPLAGRRSGPAVNALWGAMNLAGGLALARR</sequence>
<evidence type="ECO:0000313" key="2">
    <source>
        <dbReference type="EMBL" id="OAV59416.1"/>
    </source>
</evidence>
<dbReference type="AlphaFoldDB" id="A0A1B7LWK6"/>
<dbReference type="RefSeq" id="WP_043058643.1">
    <property type="nucleotide sequence ID" value="NZ_LXEY01000022.1"/>
</dbReference>
<keyword evidence="1" id="KW-1133">Transmembrane helix</keyword>
<comment type="caution">
    <text evidence="2">The sequence shown here is derived from an EMBL/GenBank/DDBJ whole genome shotgun (WGS) entry which is preliminary data.</text>
</comment>